<evidence type="ECO:0000313" key="2">
    <source>
        <dbReference type="Proteomes" id="UP000218181"/>
    </source>
</evidence>
<dbReference type="EMBL" id="JXJU01000006">
    <property type="protein sequence ID" value="PCR99782.1"/>
    <property type="molecule type" value="Genomic_DNA"/>
</dbReference>
<dbReference type="RefSeq" id="WP_054639483.1">
    <property type="nucleotide sequence ID" value="NZ_JXJU01000006.1"/>
</dbReference>
<comment type="caution">
    <text evidence="1">The sequence shown here is derived from an EMBL/GenBank/DDBJ whole genome shotgun (WGS) entry which is preliminary data.</text>
</comment>
<dbReference type="AlphaFoldDB" id="A0A2A5RKS8"/>
<keyword evidence="2" id="KW-1185">Reference proteome</keyword>
<evidence type="ECO:0000313" key="1">
    <source>
        <dbReference type="EMBL" id="PCR99782.1"/>
    </source>
</evidence>
<name>A0A2A5RKS8_9LACT</name>
<reference evidence="1 2" key="1">
    <citation type="submission" date="2014-12" db="EMBL/GenBank/DDBJ databases">
        <title>Draft genome sequences of 10 type strains of Lactococcus.</title>
        <authorList>
            <person name="Sun Z."/>
            <person name="Zhong Z."/>
            <person name="Liu W."/>
            <person name="Zhang W."/>
            <person name="Zhang H."/>
        </authorList>
    </citation>
    <scope>NUCLEOTIDE SEQUENCE [LARGE SCALE GENOMIC DNA]</scope>
    <source>
        <strain evidence="1 2">JCM 16395</strain>
    </source>
</reference>
<proteinExistence type="predicted"/>
<gene>
    <name evidence="1" type="ORF">RT41_GL001588</name>
</gene>
<protein>
    <submittedName>
        <fullName evidence="1">Uncharacterized protein</fullName>
    </submittedName>
</protein>
<dbReference type="OrthoDB" id="2146302at2"/>
<accession>A0A2A5RKS8</accession>
<dbReference type="Proteomes" id="UP000218181">
    <property type="component" value="Unassembled WGS sequence"/>
</dbReference>
<sequence>MKASLRGELVEIWHKSSEEPEPEQWVQDVLDSGMTMAKHDVIVKHANGNIEIFDNIKALKELNLLSAPQVRVMMMKKVRDAELLKVKNGFETIDAWQINPEEEPIGWLKTVFDKEQLYWDELPETHTLILKSPGFYLGAIIGPIGYYLVNSGNHFRMLSERDFHKQYQVVEEA</sequence>
<organism evidence="1 2">
    <name type="scientific">Lactococcus fujiensis JCM 16395</name>
    <dbReference type="NCBI Taxonomy" id="1291764"/>
    <lineage>
        <taxon>Bacteria</taxon>
        <taxon>Bacillati</taxon>
        <taxon>Bacillota</taxon>
        <taxon>Bacilli</taxon>
        <taxon>Lactobacillales</taxon>
        <taxon>Streptococcaceae</taxon>
        <taxon>Lactococcus</taxon>
    </lineage>
</organism>
<dbReference type="STRING" id="1291764.GCA_001311235_01791"/>